<dbReference type="PROSITE" id="PS50294">
    <property type="entry name" value="WD_REPEATS_REGION"/>
    <property type="match status" value="2"/>
</dbReference>
<comment type="caution">
    <text evidence="5">The sequence shown here is derived from an EMBL/GenBank/DDBJ whole genome shotgun (WGS) entry which is preliminary data.</text>
</comment>
<keyword evidence="6" id="KW-1185">Reference proteome</keyword>
<evidence type="ECO:0000256" key="4">
    <source>
        <dbReference type="SAM" id="MobiDB-lite"/>
    </source>
</evidence>
<accession>A0AAU9IQ75</accession>
<keyword evidence="2" id="KW-0677">Repeat</keyword>
<protein>
    <recommendedName>
        <fullName evidence="7">WD repeat-containing protein 44</fullName>
    </recommendedName>
</protein>
<evidence type="ECO:0008006" key="7">
    <source>
        <dbReference type="Google" id="ProtNLM"/>
    </source>
</evidence>
<name>A0AAU9IQ75_9CILI</name>
<dbReference type="Gene3D" id="2.130.10.10">
    <property type="entry name" value="YVTN repeat-like/Quinoprotein amine dehydrogenase"/>
    <property type="match status" value="1"/>
</dbReference>
<feature type="repeat" description="WD" evidence="3">
    <location>
        <begin position="168"/>
        <end position="209"/>
    </location>
</feature>
<dbReference type="InterPro" id="IPR040324">
    <property type="entry name" value="WDR44/Dgr2"/>
</dbReference>
<proteinExistence type="predicted"/>
<keyword evidence="1 3" id="KW-0853">WD repeat</keyword>
<sequence>METSGASDEEFFDAAETKEELTTPIKRTSSYGSLNVPSAQIEIDITPFYSQTGAKDSENKSNPTSLSQYSTDQSCPKDSDQSMLFTWSSKNFVKKNRKDSYEFAGLEIVQEITINQDAAYRAWVLKISPDGKYLAAAGDDPAIKLYEFRYQFMNENFKLFSEEPVNLLEGHNQPVIDLSWSKSSTFLISAGADCMVYLWRIGNNAPVLEFKHPQIVSSVCFHPENANYFLTGCFDRMVRIWNIPNYSLECYYQAPDFITAATFSPLGHFILLGLSHGQCMIYETNFQEMKLSFLTQIQCKNRKGRKKDGRKITGFDFLDDQQFIVTTNDSRIRLYSLEDFNIKQKYKGCKNEKFPLKASFSHNSMHLVSGSENGKICIWNTFCNWVPRVNPILSRKKSYKNSSYESFTVGDHKSAAHGVFVPEIVIKKVQQTLLDTGSDLIISHILLIANEGKLKVLFNQYKNVKW</sequence>
<evidence type="ECO:0000256" key="2">
    <source>
        <dbReference type="ARBA" id="ARBA00022737"/>
    </source>
</evidence>
<reference evidence="5" key="1">
    <citation type="submission" date="2021-09" db="EMBL/GenBank/DDBJ databases">
        <authorList>
            <consortium name="AG Swart"/>
            <person name="Singh M."/>
            <person name="Singh A."/>
            <person name="Seah K."/>
            <person name="Emmerich C."/>
        </authorList>
    </citation>
    <scope>NUCLEOTIDE SEQUENCE</scope>
    <source>
        <strain evidence="5">ATCC30299</strain>
    </source>
</reference>
<dbReference type="Pfam" id="PF00400">
    <property type="entry name" value="WD40"/>
    <property type="match status" value="4"/>
</dbReference>
<dbReference type="InterPro" id="IPR015943">
    <property type="entry name" value="WD40/YVTN_repeat-like_dom_sf"/>
</dbReference>
<dbReference type="PANTHER" id="PTHR14221:SF0">
    <property type="entry name" value="WD REPEAT-CONTAINING PROTEIN 44"/>
    <property type="match status" value="1"/>
</dbReference>
<feature type="region of interest" description="Disordered" evidence="4">
    <location>
        <begin position="52"/>
        <end position="80"/>
    </location>
</feature>
<dbReference type="PROSITE" id="PS50082">
    <property type="entry name" value="WD_REPEATS_2"/>
    <property type="match status" value="2"/>
</dbReference>
<feature type="compositionally biased region" description="Polar residues" evidence="4">
    <location>
        <begin position="52"/>
        <end position="74"/>
    </location>
</feature>
<gene>
    <name evidence="5" type="ORF">BSTOLATCC_MIC8621</name>
</gene>
<dbReference type="Proteomes" id="UP001162131">
    <property type="component" value="Unassembled WGS sequence"/>
</dbReference>
<evidence type="ECO:0000256" key="3">
    <source>
        <dbReference type="PROSITE-ProRule" id="PRU00221"/>
    </source>
</evidence>
<dbReference type="EMBL" id="CAJZBQ010000010">
    <property type="protein sequence ID" value="CAG9313349.1"/>
    <property type="molecule type" value="Genomic_DNA"/>
</dbReference>
<evidence type="ECO:0000256" key="1">
    <source>
        <dbReference type="ARBA" id="ARBA00022574"/>
    </source>
</evidence>
<dbReference type="InterPro" id="IPR036322">
    <property type="entry name" value="WD40_repeat_dom_sf"/>
</dbReference>
<feature type="region of interest" description="Disordered" evidence="4">
    <location>
        <begin position="1"/>
        <end position="29"/>
    </location>
</feature>
<organism evidence="5 6">
    <name type="scientific">Blepharisma stoltei</name>
    <dbReference type="NCBI Taxonomy" id="1481888"/>
    <lineage>
        <taxon>Eukaryota</taxon>
        <taxon>Sar</taxon>
        <taxon>Alveolata</taxon>
        <taxon>Ciliophora</taxon>
        <taxon>Postciliodesmatophora</taxon>
        <taxon>Heterotrichea</taxon>
        <taxon>Heterotrichida</taxon>
        <taxon>Blepharismidae</taxon>
        <taxon>Blepharisma</taxon>
    </lineage>
</organism>
<dbReference type="InterPro" id="IPR001680">
    <property type="entry name" value="WD40_rpt"/>
</dbReference>
<dbReference type="SUPFAM" id="SSF50978">
    <property type="entry name" value="WD40 repeat-like"/>
    <property type="match status" value="1"/>
</dbReference>
<dbReference type="PANTHER" id="PTHR14221">
    <property type="entry name" value="WD REPEAT DOMAIN 44"/>
    <property type="match status" value="1"/>
</dbReference>
<evidence type="ECO:0000313" key="5">
    <source>
        <dbReference type="EMBL" id="CAG9313349.1"/>
    </source>
</evidence>
<dbReference type="SMART" id="SM00320">
    <property type="entry name" value="WD40"/>
    <property type="match status" value="6"/>
</dbReference>
<evidence type="ECO:0000313" key="6">
    <source>
        <dbReference type="Proteomes" id="UP001162131"/>
    </source>
</evidence>
<feature type="repeat" description="WD" evidence="3">
    <location>
        <begin position="209"/>
        <end position="243"/>
    </location>
</feature>
<dbReference type="AlphaFoldDB" id="A0AAU9IQ75"/>